<name>A0A0A9FY09_ARUDO</name>
<dbReference type="AlphaFoldDB" id="A0A0A9FY09"/>
<protein>
    <submittedName>
        <fullName evidence="1">Uncharacterized protein</fullName>
    </submittedName>
</protein>
<reference evidence="1" key="2">
    <citation type="journal article" date="2015" name="Data Brief">
        <title>Shoot transcriptome of the giant reed, Arundo donax.</title>
        <authorList>
            <person name="Barrero R.A."/>
            <person name="Guerrero F.D."/>
            <person name="Moolhuijzen P."/>
            <person name="Goolsby J.A."/>
            <person name="Tidwell J."/>
            <person name="Bellgard S.E."/>
            <person name="Bellgard M.I."/>
        </authorList>
    </citation>
    <scope>NUCLEOTIDE SEQUENCE</scope>
    <source>
        <tissue evidence="1">Shoot tissue taken approximately 20 cm above the soil surface</tissue>
    </source>
</reference>
<proteinExistence type="predicted"/>
<reference evidence="1" key="1">
    <citation type="submission" date="2014-09" db="EMBL/GenBank/DDBJ databases">
        <authorList>
            <person name="Magalhaes I.L.F."/>
            <person name="Oliveira U."/>
            <person name="Santos F.R."/>
            <person name="Vidigal T.H.D.A."/>
            <person name="Brescovit A.D."/>
            <person name="Santos A.J."/>
        </authorList>
    </citation>
    <scope>NUCLEOTIDE SEQUENCE</scope>
    <source>
        <tissue evidence="1">Shoot tissue taken approximately 20 cm above the soil surface</tissue>
    </source>
</reference>
<dbReference type="EMBL" id="GBRH01180769">
    <property type="protein sequence ID" value="JAE17127.1"/>
    <property type="molecule type" value="Transcribed_RNA"/>
</dbReference>
<organism evidence="1">
    <name type="scientific">Arundo donax</name>
    <name type="common">Giant reed</name>
    <name type="synonym">Donax arundinaceus</name>
    <dbReference type="NCBI Taxonomy" id="35708"/>
    <lineage>
        <taxon>Eukaryota</taxon>
        <taxon>Viridiplantae</taxon>
        <taxon>Streptophyta</taxon>
        <taxon>Embryophyta</taxon>
        <taxon>Tracheophyta</taxon>
        <taxon>Spermatophyta</taxon>
        <taxon>Magnoliopsida</taxon>
        <taxon>Liliopsida</taxon>
        <taxon>Poales</taxon>
        <taxon>Poaceae</taxon>
        <taxon>PACMAD clade</taxon>
        <taxon>Arundinoideae</taxon>
        <taxon>Arundineae</taxon>
        <taxon>Arundo</taxon>
    </lineage>
</organism>
<sequence>MFRECFVEFQIHNFYERKNLTDMPDMEKLTNETATIVVGI</sequence>
<evidence type="ECO:0000313" key="1">
    <source>
        <dbReference type="EMBL" id="JAE17127.1"/>
    </source>
</evidence>
<accession>A0A0A9FY09</accession>